<keyword evidence="2" id="KW-0812">Transmembrane</keyword>
<dbReference type="Proteomes" id="UP000245622">
    <property type="component" value="Chromosome 1"/>
</dbReference>
<keyword evidence="1" id="KW-0175">Coiled coil</keyword>
<keyword evidence="2" id="KW-0472">Membrane</keyword>
<evidence type="ECO:0000313" key="4">
    <source>
        <dbReference type="Proteomes" id="UP000245622"/>
    </source>
</evidence>
<evidence type="ECO:0000256" key="2">
    <source>
        <dbReference type="SAM" id="Phobius"/>
    </source>
</evidence>
<protein>
    <recommendedName>
        <fullName evidence="5">SPOR domain-containing protein</fullName>
    </recommendedName>
</protein>
<proteinExistence type="predicted"/>
<organism evidence="3 4">
    <name type="scientific">Romboutsia ilealis</name>
    <dbReference type="NCBI Taxonomy" id="1115758"/>
    <lineage>
        <taxon>Bacteria</taxon>
        <taxon>Bacillati</taxon>
        <taxon>Bacillota</taxon>
        <taxon>Clostridia</taxon>
        <taxon>Peptostreptococcales</taxon>
        <taxon>Peptostreptococcaceae</taxon>
        <taxon>Romboutsia</taxon>
    </lineage>
</organism>
<dbReference type="KEGG" id="ril:CRIB_393"/>
<keyword evidence="2" id="KW-1133">Transmembrane helix</keyword>
<evidence type="ECO:0008006" key="5">
    <source>
        <dbReference type="Google" id="ProtNLM"/>
    </source>
</evidence>
<evidence type="ECO:0000313" key="3">
    <source>
        <dbReference type="EMBL" id="CED93149.1"/>
    </source>
</evidence>
<accession>A0A1V1HZ23</accession>
<dbReference type="AlphaFoldDB" id="A0A1V1HZ23"/>
<dbReference type="EMBL" id="LN555523">
    <property type="protein sequence ID" value="CED93149.1"/>
    <property type="molecule type" value="Genomic_DNA"/>
</dbReference>
<gene>
    <name evidence="3" type="ORF">CRIB_393</name>
</gene>
<name>A0A1V1HZ23_9FIRM</name>
<evidence type="ECO:0000256" key="1">
    <source>
        <dbReference type="SAM" id="Coils"/>
    </source>
</evidence>
<dbReference type="GeneID" id="82204580"/>
<reference evidence="3 4" key="1">
    <citation type="submission" date="2014-04" db="EMBL/GenBank/DDBJ databases">
        <authorList>
            <person name="Hornung B.V."/>
        </authorList>
    </citation>
    <scope>NUCLEOTIDE SEQUENCE [LARGE SCALE GENOMIC DNA]</scope>
    <source>
        <strain evidence="3 4">CRIB</strain>
    </source>
</reference>
<feature type="transmembrane region" description="Helical" evidence="2">
    <location>
        <begin position="20"/>
        <end position="38"/>
    </location>
</feature>
<feature type="coiled-coil region" evidence="1">
    <location>
        <begin position="78"/>
        <end position="105"/>
    </location>
</feature>
<keyword evidence="4" id="KW-1185">Reference proteome</keyword>
<sequence length="304" mass="35251">MSKRRTIYKGFNKRRKNRIIKIYIIGASICLICGYGFMQFKNSKIFNSIKENVASIELKLPFFNSKKSDNNRLETFEYNDISKEIDEIKKENDEVNEDVKVATVKGWNVYTIQVASVEDKNEISEIEAVLSKEKVPFSTIEIDGVNKVQTYVSFDKESIRNYLESIRTLYPDAFLAEVKMPVLSLEYTSKYSYLETISEQLSSLIDNFELESKLWTNSKDNLNLKEYNTILTNRKTMVENIEKEVEQIDYEGADVFKSNLITYLNNVDKNIEEASKSANEQKYNISEGIFLNNLQGYLAFINSI</sequence>
<dbReference type="RefSeq" id="WP_180702896.1">
    <property type="nucleotide sequence ID" value="NZ_LN555523.1"/>
</dbReference>